<dbReference type="AlphaFoldDB" id="A0A6N9TFB1"/>
<evidence type="ECO:0000313" key="2">
    <source>
        <dbReference type="EMBL" id="NDW14229.1"/>
    </source>
</evidence>
<reference evidence="2 3" key="1">
    <citation type="submission" date="2020-01" db="EMBL/GenBank/DDBJ databases">
        <title>Genomes of bacteria type strains.</title>
        <authorList>
            <person name="Chen J."/>
            <person name="Zhu S."/>
            <person name="Yang J."/>
        </authorList>
    </citation>
    <scope>NUCLEOTIDE SEQUENCE [LARGE SCALE GENOMIC DNA]</scope>
    <source>
        <strain evidence="2 3">LMG 24078</strain>
    </source>
</reference>
<keyword evidence="1" id="KW-1133">Transmembrane helix</keyword>
<accession>A0A6N9TFB1</accession>
<sequence length="186" mass="21352">MPNKLRKVSRHLHLWISLSIFLPVIIVIGSGLLLQVKKEIDWIQPPTQKVNQTPLEEATDSSSTIISSQQILQAVQTVSNAQLTRWEDIDRLDIRPNKGIIKVRGNNHWEVQLNAYTGEVLQTAYRRTDTIESIHDGSWFFEGAKLYLFLPAALLLFVIWLTGIVMLFTTLKSKYRKKQARLQQSS</sequence>
<evidence type="ECO:0000313" key="3">
    <source>
        <dbReference type="Proteomes" id="UP000471381"/>
    </source>
</evidence>
<gene>
    <name evidence="2" type="ORF">GTQ48_01605</name>
</gene>
<dbReference type="Pfam" id="PF03929">
    <property type="entry name" value="PepSY_TM"/>
    <property type="match status" value="1"/>
</dbReference>
<feature type="transmembrane region" description="Helical" evidence="1">
    <location>
        <begin position="146"/>
        <end position="171"/>
    </location>
</feature>
<keyword evidence="1" id="KW-0812">Transmembrane</keyword>
<dbReference type="Proteomes" id="UP000471381">
    <property type="component" value="Unassembled WGS sequence"/>
</dbReference>
<keyword evidence="1" id="KW-0472">Membrane</keyword>
<name>A0A6N9TFB1_9ALTE</name>
<organism evidence="2 3">
    <name type="scientific">Alteromonas genovensis</name>
    <dbReference type="NCBI Taxonomy" id="471225"/>
    <lineage>
        <taxon>Bacteria</taxon>
        <taxon>Pseudomonadati</taxon>
        <taxon>Pseudomonadota</taxon>
        <taxon>Gammaproteobacteria</taxon>
        <taxon>Alteromonadales</taxon>
        <taxon>Alteromonadaceae</taxon>
        <taxon>Alteromonas/Salinimonas group</taxon>
        <taxon>Alteromonas</taxon>
    </lineage>
</organism>
<evidence type="ECO:0000256" key="1">
    <source>
        <dbReference type="SAM" id="Phobius"/>
    </source>
</evidence>
<protein>
    <submittedName>
        <fullName evidence="2">PepSY domain-containing protein</fullName>
    </submittedName>
</protein>
<proteinExistence type="predicted"/>
<dbReference type="RefSeq" id="WP_163104776.1">
    <property type="nucleotide sequence ID" value="NZ_JAAAWO010000001.1"/>
</dbReference>
<feature type="transmembrane region" description="Helical" evidence="1">
    <location>
        <begin position="12"/>
        <end position="34"/>
    </location>
</feature>
<dbReference type="InterPro" id="IPR005625">
    <property type="entry name" value="PepSY-ass_TM"/>
</dbReference>
<dbReference type="EMBL" id="JAAAWO010000001">
    <property type="protein sequence ID" value="NDW14229.1"/>
    <property type="molecule type" value="Genomic_DNA"/>
</dbReference>
<keyword evidence="3" id="KW-1185">Reference proteome</keyword>
<comment type="caution">
    <text evidence="2">The sequence shown here is derived from an EMBL/GenBank/DDBJ whole genome shotgun (WGS) entry which is preliminary data.</text>
</comment>